<reference evidence="1" key="1">
    <citation type="journal article" date="2010" name="ISME J.">
        <title>Metagenome of the Mediterranean deep chlorophyll maximum studied by direct and fosmid library 454 pyrosequencing.</title>
        <authorList>
            <person name="Ghai R."/>
            <person name="Martin-Cuadrado A.B."/>
            <person name="Molto A.G."/>
            <person name="Heredia I.G."/>
            <person name="Cabrera R."/>
            <person name="Martin J."/>
            <person name="Verdu M."/>
            <person name="Deschamps P."/>
            <person name="Moreira D."/>
            <person name="Lopez-Garcia P."/>
            <person name="Mira A."/>
            <person name="Rodriguez-Valera F."/>
        </authorList>
    </citation>
    <scope>NUCLEOTIDE SEQUENCE</scope>
</reference>
<dbReference type="EMBL" id="GU942969">
    <property type="protein sequence ID" value="ADD93184.1"/>
    <property type="molecule type" value="Genomic_DNA"/>
</dbReference>
<protein>
    <submittedName>
        <fullName evidence="1">Uncharacterized protein</fullName>
    </submittedName>
</protein>
<dbReference type="AlphaFoldDB" id="D6PBT3"/>
<accession>D6PBT3</accession>
<proteinExistence type="predicted"/>
<organism evidence="1">
    <name type="scientific">uncultured archaeon MedDCM-OCT-S08-C16</name>
    <dbReference type="NCBI Taxonomy" id="743095"/>
    <lineage>
        <taxon>Archaea</taxon>
        <taxon>environmental samples</taxon>
    </lineage>
</organism>
<sequence length="170" mass="18388">MLLSINEGVWTYDEWSGLESKGVVPLRVISPTELIGWAFDDFSEDGFASSPSPGAIWKSGLDHMDPRGGDVVRLLLEPRLPVEAFSVLQTQFAALGILLPDGHEASPLAPVHVIEWPNNLALSRALAIEGVLWIEPVLDTVARNAQSSSLMQSGEFLSTLHGRLASMGMV</sequence>
<name>D6PBT3_9ARCH</name>
<evidence type="ECO:0000313" key="1">
    <source>
        <dbReference type="EMBL" id="ADD93184.1"/>
    </source>
</evidence>